<evidence type="ECO:0000313" key="3">
    <source>
        <dbReference type="EMBL" id="MEA5140531.1"/>
    </source>
</evidence>
<feature type="signal peptide" evidence="1">
    <location>
        <begin position="1"/>
        <end position="19"/>
    </location>
</feature>
<keyword evidence="4" id="KW-1185">Reference proteome</keyword>
<comment type="caution">
    <text evidence="3">The sequence shown here is derived from an EMBL/GenBank/DDBJ whole genome shotgun (WGS) entry which is preliminary data.</text>
</comment>
<evidence type="ECO:0000259" key="2">
    <source>
        <dbReference type="PROSITE" id="PS51704"/>
    </source>
</evidence>
<dbReference type="SUPFAM" id="SSF51695">
    <property type="entry name" value="PLC-like phosphodiesterases"/>
    <property type="match status" value="1"/>
</dbReference>
<dbReference type="Proteomes" id="UP001302949">
    <property type="component" value="Unassembled WGS sequence"/>
</dbReference>
<reference evidence="3 4" key="1">
    <citation type="submission" date="2023-12" db="EMBL/GenBank/DDBJ databases">
        <title>Novel species of the genus Arcicella isolated from rivers.</title>
        <authorList>
            <person name="Lu H."/>
        </authorList>
    </citation>
    <scope>NUCLEOTIDE SEQUENCE [LARGE SCALE GENOMIC DNA]</scope>
    <source>
        <strain evidence="3 4">KCTC 23307</strain>
    </source>
</reference>
<feature type="chain" id="PRO_5047298648" evidence="1">
    <location>
        <begin position="20"/>
        <end position="295"/>
    </location>
</feature>
<dbReference type="RefSeq" id="WP_323297686.1">
    <property type="nucleotide sequence ID" value="NZ_JAYFUM010000018.1"/>
</dbReference>
<protein>
    <submittedName>
        <fullName evidence="3">Glycerophosphodiester phosphodiesterase family protein</fullName>
    </submittedName>
</protein>
<dbReference type="PANTHER" id="PTHR46211:SF14">
    <property type="entry name" value="GLYCEROPHOSPHODIESTER PHOSPHODIESTERASE"/>
    <property type="match status" value="1"/>
</dbReference>
<evidence type="ECO:0000313" key="4">
    <source>
        <dbReference type="Proteomes" id="UP001302949"/>
    </source>
</evidence>
<keyword evidence="1" id="KW-0732">Signal</keyword>
<accession>A0ABU5QCH5</accession>
<dbReference type="InterPro" id="IPR017946">
    <property type="entry name" value="PLC-like_Pdiesterase_TIM-brl"/>
</dbReference>
<dbReference type="EMBL" id="JAYFUM010000018">
    <property type="protein sequence ID" value="MEA5140531.1"/>
    <property type="molecule type" value="Genomic_DNA"/>
</dbReference>
<dbReference type="Gene3D" id="3.20.20.190">
    <property type="entry name" value="Phosphatidylinositol (PI) phosphodiesterase"/>
    <property type="match status" value="1"/>
</dbReference>
<organism evidence="3 4">
    <name type="scientific">Arcicella rigui</name>
    <dbReference type="NCBI Taxonomy" id="797020"/>
    <lineage>
        <taxon>Bacteria</taxon>
        <taxon>Pseudomonadati</taxon>
        <taxon>Bacteroidota</taxon>
        <taxon>Cytophagia</taxon>
        <taxon>Cytophagales</taxon>
        <taxon>Flectobacillaceae</taxon>
        <taxon>Arcicella</taxon>
    </lineage>
</organism>
<dbReference type="Pfam" id="PF03009">
    <property type="entry name" value="GDPD"/>
    <property type="match status" value="1"/>
</dbReference>
<gene>
    <name evidence="3" type="ORF">VB248_15375</name>
</gene>
<dbReference type="PANTHER" id="PTHR46211">
    <property type="entry name" value="GLYCEROPHOSPHORYL DIESTER PHOSPHODIESTERASE"/>
    <property type="match status" value="1"/>
</dbReference>
<evidence type="ECO:0000256" key="1">
    <source>
        <dbReference type="SAM" id="SignalP"/>
    </source>
</evidence>
<proteinExistence type="predicted"/>
<dbReference type="PROSITE" id="PS51704">
    <property type="entry name" value="GP_PDE"/>
    <property type="match status" value="1"/>
</dbReference>
<sequence length="295" mass="33828">MKHIVLLLTYCFLSFSSMAQVFDIEGHRGSRGLMPENTIPAFKRALDLGVTTLEMDVCISKDLQVVVSHEPYMSALYVSKPDGSPVTKEEESNYNLFKMTYSEIKQFDTGKRGNERFPEQQKMAVHKPLLVETIQACEAYIKEKGLQPVRYNIEIKSEESEYGISQPKTVEVFSDLVYKVIIRHLPADRVILQSFDFNVLKYWHSQILNKQYQNIALSALVEKLDAQATFSALGFLPSYYSPYFKILTKEEVQFCHDKQVKVVPWTINTVEEMKQTKALGVDGLISDYPNRAKDL</sequence>
<name>A0ABU5QCH5_9BACT</name>
<dbReference type="InterPro" id="IPR030395">
    <property type="entry name" value="GP_PDE_dom"/>
</dbReference>
<feature type="domain" description="GP-PDE" evidence="2">
    <location>
        <begin position="22"/>
        <end position="295"/>
    </location>
</feature>